<dbReference type="EMBL" id="FNWV01000025">
    <property type="protein sequence ID" value="SEH88164.1"/>
    <property type="molecule type" value="Genomic_DNA"/>
</dbReference>
<dbReference type="AlphaFoldDB" id="A0A1H6LIB6"/>
<evidence type="ECO:0000313" key="4">
    <source>
        <dbReference type="Proteomes" id="UP000183190"/>
    </source>
</evidence>
<dbReference type="Gene3D" id="1.10.1330.10">
    <property type="entry name" value="Dockerin domain"/>
    <property type="match status" value="1"/>
</dbReference>
<dbReference type="CDD" id="cd14256">
    <property type="entry name" value="Dockerin_I"/>
    <property type="match status" value="1"/>
</dbReference>
<dbReference type="Proteomes" id="UP000183190">
    <property type="component" value="Unassembled WGS sequence"/>
</dbReference>
<feature type="signal peptide" evidence="1">
    <location>
        <begin position="1"/>
        <end position="22"/>
    </location>
</feature>
<dbReference type="GO" id="GO:0004553">
    <property type="term" value="F:hydrolase activity, hydrolyzing O-glycosyl compounds"/>
    <property type="evidence" value="ECO:0007669"/>
    <property type="project" value="InterPro"/>
</dbReference>
<evidence type="ECO:0000259" key="2">
    <source>
        <dbReference type="PROSITE" id="PS51766"/>
    </source>
</evidence>
<proteinExistence type="predicted"/>
<keyword evidence="1" id="KW-0732">Signal</keyword>
<reference evidence="3 4" key="1">
    <citation type="submission" date="2016-10" db="EMBL/GenBank/DDBJ databases">
        <authorList>
            <person name="de Groot N.N."/>
        </authorList>
    </citation>
    <scope>NUCLEOTIDE SEQUENCE [LARGE SCALE GENOMIC DNA]</scope>
    <source>
        <strain evidence="3 4">YAD2003</strain>
    </source>
</reference>
<dbReference type="OrthoDB" id="1815708at2"/>
<feature type="domain" description="Dockerin" evidence="2">
    <location>
        <begin position="690"/>
        <end position="759"/>
    </location>
</feature>
<dbReference type="InterPro" id="IPR016134">
    <property type="entry name" value="Dockerin_dom"/>
</dbReference>
<evidence type="ECO:0000313" key="3">
    <source>
        <dbReference type="EMBL" id="SEH88164.1"/>
    </source>
</evidence>
<name>A0A1H6LIB6_RUMFL</name>
<sequence length="888" mass="100172">MKLKKIAAAIAAAATAIAPLSADRLSVFVPSAVYAAEHAMGAALPDWIPDSFESALGFRNTYGATLVKDGLVCVVFKESMAETSDDEQQGASRYEIRTTEGMMKELKRETYCSESSETGSCYEVAVYYAPEKQGEFAVALTDKWIQICIMPEDGYDPVMENNALAQKAGIDLGGVNASVFYSFAVDEDKEITETDIYGWLPDCAAEYEAYKEKNGAVSAKDDLVLFCIDKAIGTAYSWTSAVDEDMFRELFRSSCSVETAKVLDGGTQRFVAVYRALNSGKGIIRWDFARGADAGVPLVEKAIVADCTVADNGNKITLSDSYLSDARLTFSSYSIYSGELKYSANEIYDKYYGSDSAVITSKEELDKFLSRYLNESAAKKFTEQYSELFFENYVLMLNTYLDPYRGRVFKHGLRDVVKKDGYLEIDYTSVISGVLMRTSDFDILRVEIPKEQYDGSYVVWNDNEILESDLVRIKVVDIDTGKTIEIPNDDVLSLFGGTVKYCEGSNPYYWDTERTGKTVHDLYIDEKYLPEGYELYTWNEAIIDEYPYNTADIVFNVQKNGSGTTFMDKIATTVRGINYEKMTESGPAVVTSEEELQEIMSSWFTNESLQRKVMSKYGDEFFKGNVLFLDWEVDSTGGSGVSIRNMEISDGNISVYYIERSPDYGICNTDYLCILQATVPKSKYHGEKVEWKCLGDVNGDNVFGIADLLTLQKWLKGSDDVSMPDWTRADLCRDGRIDVFDLCMLRKQLISCDNGNLTNPRSYDYKMNVVVHYNGYGYAGNWIEKDDEYMDFSISEGDKFTEKQEGKWVKNDSDDLNYIIEVVKITDDGIRVKKCQYGETSFEILPLGRVLSLESMHGSSDSANYSYDVSFSREYRYPIYGIDYDYRH</sequence>
<dbReference type="GO" id="GO:0000272">
    <property type="term" value="P:polysaccharide catabolic process"/>
    <property type="evidence" value="ECO:0007669"/>
    <property type="project" value="InterPro"/>
</dbReference>
<dbReference type="InterPro" id="IPR002105">
    <property type="entry name" value="Dockerin_1_rpt"/>
</dbReference>
<dbReference type="PROSITE" id="PS51766">
    <property type="entry name" value="DOCKERIN"/>
    <property type="match status" value="1"/>
</dbReference>
<accession>A0A1H6LIB6</accession>
<organism evidence="3 4">
    <name type="scientific">Ruminococcus flavefaciens</name>
    <dbReference type="NCBI Taxonomy" id="1265"/>
    <lineage>
        <taxon>Bacteria</taxon>
        <taxon>Bacillati</taxon>
        <taxon>Bacillota</taxon>
        <taxon>Clostridia</taxon>
        <taxon>Eubacteriales</taxon>
        <taxon>Oscillospiraceae</taxon>
        <taxon>Ruminococcus</taxon>
    </lineage>
</organism>
<dbReference type="RefSeq" id="WP_074719147.1">
    <property type="nucleotide sequence ID" value="NZ_FNWV01000025.1"/>
</dbReference>
<feature type="chain" id="PRO_5038643132" description="Dockerin domain-containing protein" evidence="1">
    <location>
        <begin position="23"/>
        <end position="888"/>
    </location>
</feature>
<dbReference type="Pfam" id="PF00404">
    <property type="entry name" value="Dockerin_1"/>
    <property type="match status" value="1"/>
</dbReference>
<dbReference type="InterPro" id="IPR036439">
    <property type="entry name" value="Dockerin_dom_sf"/>
</dbReference>
<protein>
    <recommendedName>
        <fullName evidence="2">Dockerin domain-containing protein</fullName>
    </recommendedName>
</protein>
<gene>
    <name evidence="3" type="ORF">SAMN02910265_03182</name>
</gene>
<dbReference type="SUPFAM" id="SSF63446">
    <property type="entry name" value="Type I dockerin domain"/>
    <property type="match status" value="1"/>
</dbReference>
<evidence type="ECO:0000256" key="1">
    <source>
        <dbReference type="SAM" id="SignalP"/>
    </source>
</evidence>